<name>A0A481ZCZ7_9VIRU</name>
<protein>
    <submittedName>
        <fullName evidence="1">Uncharacterized protein</fullName>
    </submittedName>
</protein>
<sequence length="482" mass="55695">MTNLQTTDSKDELLFTLVKLCPFCKVKKPASDFSFAPRCKGKTYPLCKICEPKEKNKTKKCNECGNEKTFDEFGFKGGGRRNAKCKECKNIILNHKRLKKRQHALKLLAISSKKWCSYCETEMNIDEFYKTKNGYYPICKTCKPKEKRMVKICNECGDDKTFDEFTLSDGKRQGKCKDCCNAIRRGKRFVMRTTGTKHCSGCKDDINVSEFFQSLNRFDGLSVYCKSCSRSREAKRRNTLEGHISVIFNDIIQQSKQKNRDVLIEKKDIVNLYHEQKDLCKESGIQMTYVFKPRTKAEETTHLNPAHYCNISVDRIDPAKGYIVDNIQLVCCIVNIMKQSLQQEEFVYWCQHIGETNSETMTIQKDVSKATENPHLDLAIKRRLKTVKDSAKERGREDYIEITAKDISSMYYNQNGKCALSGVEMTLRSTRSVNKLLSIDRIDSTGDYTANNIQLICRVINFMKGDIPQDIFIKWCKRISNF</sequence>
<dbReference type="EMBL" id="MK500591">
    <property type="protein sequence ID" value="QBK93202.1"/>
    <property type="molecule type" value="Genomic_DNA"/>
</dbReference>
<proteinExistence type="predicted"/>
<organism evidence="1">
    <name type="scientific">Pithovirus LCPAC403</name>
    <dbReference type="NCBI Taxonomy" id="2506596"/>
    <lineage>
        <taxon>Viruses</taxon>
        <taxon>Pithoviruses</taxon>
    </lineage>
</organism>
<dbReference type="Gene3D" id="3.30.40.220">
    <property type="match status" value="2"/>
</dbReference>
<gene>
    <name evidence="1" type="ORF">LCPAC403_03360</name>
</gene>
<evidence type="ECO:0000313" key="1">
    <source>
        <dbReference type="EMBL" id="QBK93202.1"/>
    </source>
</evidence>
<accession>A0A481ZCZ7</accession>
<reference evidence="1" key="1">
    <citation type="journal article" date="2019" name="MBio">
        <title>Virus Genomes from Deep Sea Sediments Expand the Ocean Megavirome and Support Independent Origins of Viral Gigantism.</title>
        <authorList>
            <person name="Backstrom D."/>
            <person name="Yutin N."/>
            <person name="Jorgensen S.L."/>
            <person name="Dharamshi J."/>
            <person name="Homa F."/>
            <person name="Zaremba-Niedwiedzka K."/>
            <person name="Spang A."/>
            <person name="Wolf Y.I."/>
            <person name="Koonin E.V."/>
            <person name="Ettema T.J."/>
        </authorList>
    </citation>
    <scope>NUCLEOTIDE SEQUENCE</scope>
</reference>